<dbReference type="Proteomes" id="UP000265618">
    <property type="component" value="Unassembled WGS sequence"/>
</dbReference>
<reference evidence="1 2" key="1">
    <citation type="journal article" date="2018" name="PLoS ONE">
        <title>The draft genome of Kipferlia bialata reveals reductive genome evolution in fornicate parasites.</title>
        <authorList>
            <person name="Tanifuji G."/>
            <person name="Takabayashi S."/>
            <person name="Kume K."/>
            <person name="Takagi M."/>
            <person name="Nakayama T."/>
            <person name="Kamikawa R."/>
            <person name="Inagaki Y."/>
            <person name="Hashimoto T."/>
        </authorList>
    </citation>
    <scope>NUCLEOTIDE SEQUENCE [LARGE SCALE GENOMIC DNA]</scope>
    <source>
        <strain evidence="1">NY0173</strain>
    </source>
</reference>
<feature type="non-terminal residue" evidence="1">
    <location>
        <position position="1"/>
    </location>
</feature>
<gene>
    <name evidence="1" type="ORF">KIPB_006864</name>
</gene>
<protein>
    <submittedName>
        <fullName evidence="1">Uncharacterized protein</fullName>
    </submittedName>
</protein>
<proteinExistence type="predicted"/>
<comment type="caution">
    <text evidence="1">The sequence shown here is derived from an EMBL/GenBank/DDBJ whole genome shotgun (WGS) entry which is preliminary data.</text>
</comment>
<accession>A0A9K3GJF7</accession>
<organism evidence="1 2">
    <name type="scientific">Kipferlia bialata</name>
    <dbReference type="NCBI Taxonomy" id="797122"/>
    <lineage>
        <taxon>Eukaryota</taxon>
        <taxon>Metamonada</taxon>
        <taxon>Carpediemonas-like organisms</taxon>
        <taxon>Kipferlia</taxon>
    </lineage>
</organism>
<evidence type="ECO:0000313" key="1">
    <source>
        <dbReference type="EMBL" id="GIQ85228.1"/>
    </source>
</evidence>
<evidence type="ECO:0000313" key="2">
    <source>
        <dbReference type="Proteomes" id="UP000265618"/>
    </source>
</evidence>
<dbReference type="AlphaFoldDB" id="A0A9K3GJF7"/>
<sequence>VEKYGARTLVMAFEHILSDALLSKLVARAYDLHIRGMLLIYPKCPEGEQIEMPEPTPEQLSRAPTKEAAQVDILRKQGKVHVRLVASGGPRAMARFSRALASWDWTRLNREDEGTGKEILFHWCRPDQALWKGIQFEHMIKSDMKVRWFGSAKDVKDALRSNPMGGALISAMKWSGTE</sequence>
<name>A0A9K3GJF7_9EUKA</name>
<keyword evidence="2" id="KW-1185">Reference proteome</keyword>
<dbReference type="EMBL" id="BDIP01001834">
    <property type="protein sequence ID" value="GIQ85228.1"/>
    <property type="molecule type" value="Genomic_DNA"/>
</dbReference>